<proteinExistence type="predicted"/>
<name>A0A3N2SC48_9ENTR</name>
<evidence type="ECO:0000313" key="2">
    <source>
        <dbReference type="Proteomes" id="UP000268051"/>
    </source>
</evidence>
<dbReference type="RefSeq" id="WP_123650484.1">
    <property type="nucleotide sequence ID" value="NZ_RHFN01000003.1"/>
</dbReference>
<gene>
    <name evidence="1" type="ORF">EB837_04555</name>
</gene>
<dbReference type="Proteomes" id="UP000268051">
    <property type="component" value="Unassembled WGS sequence"/>
</dbReference>
<reference evidence="1 2" key="1">
    <citation type="submission" date="2018-10" db="EMBL/GenBank/DDBJ databases">
        <title>Horizontal transference of carbapenem resistance between Klebsiella pneumoniae and Kluyvera ascorbata during abdominal infection: a case report.</title>
        <authorList>
            <person name="Raro O.H.F."/>
            <person name="Lima-Morales D."/>
            <person name="Barth A.L."/>
            <person name="Paim T.G.S."/>
            <person name="Mott M.P."/>
            <person name="Riche C.V.W."/>
            <person name="Teixeira U.F."/>
            <person name="Waechter F."/>
            <person name="Dias C.A.G."/>
        </authorList>
    </citation>
    <scope>NUCLEOTIDE SEQUENCE [LARGE SCALE GENOMIC DNA]</scope>
    <source>
        <strain evidence="1 2">OT2</strain>
    </source>
</reference>
<sequence>MCHICFPLFNFHPAADDIQVTNRLTIEKSEKIIITIFALLKPHVMNYVVKYRANGKVNINLSGKKHLLIFMVADISGGNVGGQREV</sequence>
<dbReference type="AlphaFoldDB" id="A0A3N2SC48"/>
<accession>A0A3N2SC48</accession>
<comment type="caution">
    <text evidence="1">The sequence shown here is derived from an EMBL/GenBank/DDBJ whole genome shotgun (WGS) entry which is preliminary data.</text>
</comment>
<organism evidence="1 2">
    <name type="scientific">Kluyvera ascorbata</name>
    <dbReference type="NCBI Taxonomy" id="51288"/>
    <lineage>
        <taxon>Bacteria</taxon>
        <taxon>Pseudomonadati</taxon>
        <taxon>Pseudomonadota</taxon>
        <taxon>Gammaproteobacteria</taxon>
        <taxon>Enterobacterales</taxon>
        <taxon>Enterobacteriaceae</taxon>
        <taxon>Kluyvera</taxon>
    </lineage>
</organism>
<dbReference type="EMBL" id="RHFN01000003">
    <property type="protein sequence ID" value="ROU17188.1"/>
    <property type="molecule type" value="Genomic_DNA"/>
</dbReference>
<evidence type="ECO:0000313" key="1">
    <source>
        <dbReference type="EMBL" id="ROU17188.1"/>
    </source>
</evidence>
<protein>
    <submittedName>
        <fullName evidence="1">Uncharacterized protein</fullName>
    </submittedName>
</protein>